<gene>
    <name evidence="2" type="ORF">ACFQE1_18625</name>
</gene>
<feature type="coiled-coil region" evidence="1">
    <location>
        <begin position="85"/>
        <end position="119"/>
    </location>
</feature>
<evidence type="ECO:0000313" key="2">
    <source>
        <dbReference type="EMBL" id="MFC6726339.1"/>
    </source>
</evidence>
<dbReference type="AlphaFoldDB" id="A0ABD5S3X4"/>
<sequence>MLRPEQMSKVSMTGSKRVMGDVIETVHDLQLLHITDYDDSWEGFTAGDPVEGAEAASDKLVTVRSLESILDVDEEDAGPTRIVTDQAIEEELEGLRHKVNELDDRRDDLRDQLRNVEERHGALEPFARLGIDIDLLSGYRTIDVA</sequence>
<reference evidence="2 3" key="1">
    <citation type="journal article" date="2019" name="Int. J. Syst. Evol. Microbiol.">
        <title>The Global Catalogue of Microorganisms (GCM) 10K type strain sequencing project: providing services to taxonomists for standard genome sequencing and annotation.</title>
        <authorList>
            <consortium name="The Broad Institute Genomics Platform"/>
            <consortium name="The Broad Institute Genome Sequencing Center for Infectious Disease"/>
            <person name="Wu L."/>
            <person name="Ma J."/>
        </authorList>
    </citation>
    <scope>NUCLEOTIDE SEQUENCE [LARGE SCALE GENOMIC DNA]</scope>
    <source>
        <strain evidence="2 3">NBRC 111368</strain>
    </source>
</reference>
<keyword evidence="3" id="KW-1185">Reference proteome</keyword>
<evidence type="ECO:0000256" key="1">
    <source>
        <dbReference type="SAM" id="Coils"/>
    </source>
</evidence>
<dbReference type="EMBL" id="JBHSWU010001045">
    <property type="protein sequence ID" value="MFC6726339.1"/>
    <property type="molecule type" value="Genomic_DNA"/>
</dbReference>
<organism evidence="2 3">
    <name type="scientific">Halobium palmae</name>
    <dbReference type="NCBI Taxonomy" id="1776492"/>
    <lineage>
        <taxon>Archaea</taxon>
        <taxon>Methanobacteriati</taxon>
        <taxon>Methanobacteriota</taxon>
        <taxon>Stenosarchaea group</taxon>
        <taxon>Halobacteria</taxon>
        <taxon>Halobacteriales</taxon>
        <taxon>Haloferacaceae</taxon>
        <taxon>Halobium</taxon>
    </lineage>
</organism>
<protein>
    <submittedName>
        <fullName evidence="2">V-type ATP synthase subunit I</fullName>
    </submittedName>
</protein>
<dbReference type="Proteomes" id="UP001596328">
    <property type="component" value="Unassembled WGS sequence"/>
</dbReference>
<evidence type="ECO:0000313" key="3">
    <source>
        <dbReference type="Proteomes" id="UP001596328"/>
    </source>
</evidence>
<keyword evidence="1" id="KW-0175">Coiled coil</keyword>
<feature type="non-terminal residue" evidence="2">
    <location>
        <position position="145"/>
    </location>
</feature>
<proteinExistence type="predicted"/>
<comment type="caution">
    <text evidence="2">The sequence shown here is derived from an EMBL/GenBank/DDBJ whole genome shotgun (WGS) entry which is preliminary data.</text>
</comment>
<name>A0ABD5S3X4_9EURY</name>
<accession>A0ABD5S3X4</accession>